<organism evidence="2">
    <name type="scientific">candidate division WWE3 bacterium</name>
    <dbReference type="NCBI Taxonomy" id="2053526"/>
    <lineage>
        <taxon>Bacteria</taxon>
        <taxon>Katanobacteria</taxon>
    </lineage>
</organism>
<dbReference type="InterPro" id="IPR038148">
    <property type="entry name" value="Tn1545/Tn916_Xis"/>
</dbReference>
<dbReference type="Gene3D" id="3.90.105.50">
    <property type="match status" value="1"/>
</dbReference>
<gene>
    <name evidence="2" type="ORF">ENR63_02815</name>
</gene>
<dbReference type="GO" id="GO:0003677">
    <property type="term" value="F:DNA binding"/>
    <property type="evidence" value="ECO:0007669"/>
    <property type="project" value="UniProtKB-KW"/>
</dbReference>
<sequence length="69" mass="7911">MEYQDLLPKLLTIREAAKYLGISEWGLRARVAKRQIPIVKLGRSVYIPRDKLDKFLNSKIVDAQIGGEK</sequence>
<dbReference type="Pfam" id="PF12728">
    <property type="entry name" value="HTH_17"/>
    <property type="match status" value="1"/>
</dbReference>
<dbReference type="EMBL" id="DSRT01000152">
    <property type="protein sequence ID" value="HGW29827.1"/>
    <property type="molecule type" value="Genomic_DNA"/>
</dbReference>
<evidence type="ECO:0000313" key="2">
    <source>
        <dbReference type="EMBL" id="HGW29827.1"/>
    </source>
</evidence>
<keyword evidence="2" id="KW-0238">DNA-binding</keyword>
<dbReference type="InterPro" id="IPR010093">
    <property type="entry name" value="SinI_DNA-bd"/>
</dbReference>
<dbReference type="InterPro" id="IPR009061">
    <property type="entry name" value="DNA-bd_dom_put_sf"/>
</dbReference>
<comment type="caution">
    <text evidence="2">The sequence shown here is derived from an EMBL/GenBank/DDBJ whole genome shotgun (WGS) entry which is preliminary data.</text>
</comment>
<evidence type="ECO:0000259" key="1">
    <source>
        <dbReference type="Pfam" id="PF12728"/>
    </source>
</evidence>
<protein>
    <submittedName>
        <fullName evidence="2">DNA-binding protein</fullName>
    </submittedName>
</protein>
<dbReference type="InterPro" id="IPR041657">
    <property type="entry name" value="HTH_17"/>
</dbReference>
<dbReference type="NCBIfam" id="TIGR01764">
    <property type="entry name" value="excise"/>
    <property type="match status" value="1"/>
</dbReference>
<accession>A0A7C4TPC0</accession>
<reference evidence="2" key="1">
    <citation type="journal article" date="2020" name="mSystems">
        <title>Genome- and Community-Level Interaction Insights into Carbon Utilization and Element Cycling Functions of Hydrothermarchaeota in Hydrothermal Sediment.</title>
        <authorList>
            <person name="Zhou Z."/>
            <person name="Liu Y."/>
            <person name="Xu W."/>
            <person name="Pan J."/>
            <person name="Luo Z.H."/>
            <person name="Li M."/>
        </authorList>
    </citation>
    <scope>NUCLEOTIDE SEQUENCE [LARGE SCALE GENOMIC DNA]</scope>
    <source>
        <strain evidence="2">SpSt-417</strain>
    </source>
</reference>
<dbReference type="SUPFAM" id="SSF46955">
    <property type="entry name" value="Putative DNA-binding domain"/>
    <property type="match status" value="1"/>
</dbReference>
<dbReference type="AlphaFoldDB" id="A0A7C4TPC0"/>
<feature type="domain" description="Helix-turn-helix" evidence="1">
    <location>
        <begin position="10"/>
        <end position="58"/>
    </location>
</feature>
<proteinExistence type="predicted"/>
<name>A0A7C4TPC0_UNCKA</name>